<gene>
    <name evidence="8" type="ORF">ASIM_LOCUS759</name>
</gene>
<dbReference type="GO" id="GO:0016020">
    <property type="term" value="C:membrane"/>
    <property type="evidence" value="ECO:0007669"/>
    <property type="project" value="UniProtKB-SubCell"/>
</dbReference>
<sequence>MRMVIAQLPARKRVALFEYPALPKYEIGFYLSVIFVGFFFAWYAVNEATNQFERLLADDLPIPRHYIPFFGYRYKDESNWEWGRWSPFALSFLPYLAVSCLIFNVGEKFLSESVMPYVMIAYSAFACSQLFTGWLVVVSILQGTFIFAMATFTKRSLVVWVSGLPILYMVMNNSLDFNHDPFLVLIFASYTLLSYISFSLETVKENLRDEDNTVWKRYVRMLFYTFYLPYVISLVVTYPDFEKQMSERATRQRNWLQILWFAIRIAIYWVAVEVMLHIFYFEAMLNDPEFSYTLREDLYLAACMAFGQFFHLKYVVIFGVPAVFAKIDNMKPQKGPICMAAVALYSKMWRNFDRGLYSFFKQYIFIPIAAPTFSLSRKIFAVFVCYGFVLIWHGFNTSNYIWISLSISELFLEYLGKGIYSIESVRKWREEHIGDVAFRRIVAVLQEITMIPAIYGNYFFVCGPFIAYQTIERIWFEETLKLQYPLFILLILGYIYVQMVLEIERQKSLCRKRRDDARKKEMEEAIEQEEQNDDNKDDMAKKVD</sequence>
<dbReference type="PANTHER" id="PTHR13285">
    <property type="entry name" value="ACYLTRANSFERASE"/>
    <property type="match status" value="1"/>
</dbReference>
<feature type="compositionally biased region" description="Basic and acidic residues" evidence="6">
    <location>
        <begin position="533"/>
        <end position="544"/>
    </location>
</feature>
<feature type="transmembrane region" description="Helical" evidence="7">
    <location>
        <begin position="258"/>
        <end position="279"/>
    </location>
</feature>
<dbReference type="EMBL" id="UYRR01000611">
    <property type="protein sequence ID" value="VDK18055.1"/>
    <property type="molecule type" value="Genomic_DNA"/>
</dbReference>
<protein>
    <submittedName>
        <fullName evidence="8">Uncharacterized protein</fullName>
    </submittedName>
</protein>
<feature type="transmembrane region" description="Helical" evidence="7">
    <location>
        <begin position="379"/>
        <end position="395"/>
    </location>
</feature>
<organism evidence="8 9">
    <name type="scientific">Anisakis simplex</name>
    <name type="common">Herring worm</name>
    <dbReference type="NCBI Taxonomy" id="6269"/>
    <lineage>
        <taxon>Eukaryota</taxon>
        <taxon>Metazoa</taxon>
        <taxon>Ecdysozoa</taxon>
        <taxon>Nematoda</taxon>
        <taxon>Chromadorea</taxon>
        <taxon>Rhabditida</taxon>
        <taxon>Spirurina</taxon>
        <taxon>Ascaridomorpha</taxon>
        <taxon>Ascaridoidea</taxon>
        <taxon>Anisakidae</taxon>
        <taxon>Anisakis</taxon>
        <taxon>Anisakis simplex complex</taxon>
    </lineage>
</organism>
<proteinExistence type="inferred from homology"/>
<feature type="transmembrane region" description="Helical" evidence="7">
    <location>
        <begin position="441"/>
        <end position="466"/>
    </location>
</feature>
<feature type="transmembrane region" description="Helical" evidence="7">
    <location>
        <begin position="218"/>
        <end position="238"/>
    </location>
</feature>
<keyword evidence="2 7" id="KW-0812">Transmembrane</keyword>
<feature type="transmembrane region" description="Helical" evidence="7">
    <location>
        <begin position="299"/>
        <end position="324"/>
    </location>
</feature>
<feature type="transmembrane region" description="Helical" evidence="7">
    <location>
        <begin position="85"/>
        <end position="105"/>
    </location>
</feature>
<evidence type="ECO:0000256" key="1">
    <source>
        <dbReference type="ARBA" id="ARBA00004141"/>
    </source>
</evidence>
<comment type="subcellular location">
    <subcellularLocation>
        <location evidence="1">Membrane</location>
        <topology evidence="1">Multi-pass membrane protein</topology>
    </subcellularLocation>
</comment>
<dbReference type="GO" id="GO:0016409">
    <property type="term" value="F:palmitoyltransferase activity"/>
    <property type="evidence" value="ECO:0007669"/>
    <property type="project" value="TreeGrafter"/>
</dbReference>
<evidence type="ECO:0000256" key="3">
    <source>
        <dbReference type="ARBA" id="ARBA00022989"/>
    </source>
</evidence>
<keyword evidence="4 7" id="KW-0472">Membrane</keyword>
<dbReference type="OrthoDB" id="420606at2759"/>
<feature type="transmembrane region" description="Helical" evidence="7">
    <location>
        <begin position="486"/>
        <end position="503"/>
    </location>
</feature>
<accession>A0A3P6N0B7</accession>
<dbReference type="InterPro" id="IPR051085">
    <property type="entry name" value="MB_O-acyltransferase"/>
</dbReference>
<evidence type="ECO:0000256" key="5">
    <source>
        <dbReference type="ARBA" id="ARBA00038268"/>
    </source>
</evidence>
<keyword evidence="9" id="KW-1185">Reference proteome</keyword>
<evidence type="ECO:0000313" key="8">
    <source>
        <dbReference type="EMBL" id="VDK18055.1"/>
    </source>
</evidence>
<feature type="region of interest" description="Disordered" evidence="6">
    <location>
        <begin position="520"/>
        <end position="544"/>
    </location>
</feature>
<evidence type="ECO:0000256" key="4">
    <source>
        <dbReference type="ARBA" id="ARBA00023136"/>
    </source>
</evidence>
<feature type="transmembrane region" description="Helical" evidence="7">
    <location>
        <begin position="27"/>
        <end position="45"/>
    </location>
</feature>
<keyword evidence="3 7" id="KW-1133">Transmembrane helix</keyword>
<feature type="transmembrane region" description="Helical" evidence="7">
    <location>
        <begin position="182"/>
        <end position="198"/>
    </location>
</feature>
<evidence type="ECO:0000313" key="9">
    <source>
        <dbReference type="Proteomes" id="UP000267096"/>
    </source>
</evidence>
<feature type="transmembrane region" description="Helical" evidence="7">
    <location>
        <begin position="117"/>
        <end position="140"/>
    </location>
</feature>
<comment type="similarity">
    <text evidence="5">Belongs to the membrane-bound acyltransferase family. HHAT subfamily.</text>
</comment>
<dbReference type="PANTHER" id="PTHR13285:SF22">
    <property type="entry name" value="PROTEIN-CYSTEINE N-PALMITOYLTRANSFERASE HHAT"/>
    <property type="match status" value="1"/>
</dbReference>
<reference evidence="8 9" key="1">
    <citation type="submission" date="2018-11" db="EMBL/GenBank/DDBJ databases">
        <authorList>
            <consortium name="Pathogen Informatics"/>
        </authorList>
    </citation>
    <scope>NUCLEOTIDE SEQUENCE [LARGE SCALE GENOMIC DNA]</scope>
</reference>
<name>A0A3P6N0B7_ANISI</name>
<evidence type="ECO:0000256" key="2">
    <source>
        <dbReference type="ARBA" id="ARBA00022692"/>
    </source>
</evidence>
<evidence type="ECO:0000256" key="7">
    <source>
        <dbReference type="SAM" id="Phobius"/>
    </source>
</evidence>
<dbReference type="InterPro" id="IPR004299">
    <property type="entry name" value="MBOAT_fam"/>
</dbReference>
<dbReference type="AlphaFoldDB" id="A0A3P6N0B7"/>
<evidence type="ECO:0000256" key="6">
    <source>
        <dbReference type="SAM" id="MobiDB-lite"/>
    </source>
</evidence>
<feature type="transmembrane region" description="Helical" evidence="7">
    <location>
        <begin position="146"/>
        <end position="170"/>
    </location>
</feature>
<dbReference type="Proteomes" id="UP000267096">
    <property type="component" value="Unassembled WGS sequence"/>
</dbReference>
<dbReference type="Pfam" id="PF03062">
    <property type="entry name" value="MBOAT"/>
    <property type="match status" value="1"/>
</dbReference>
<dbReference type="GO" id="GO:0005783">
    <property type="term" value="C:endoplasmic reticulum"/>
    <property type="evidence" value="ECO:0007669"/>
    <property type="project" value="TreeGrafter"/>
</dbReference>